<reference evidence="1 2" key="1">
    <citation type="submission" date="2018-06" db="EMBL/GenBank/DDBJ databases">
        <title>Halonotius sp. F13-13 a new haloarchaeeon isolated from a solar saltern from Isla Cristina, Huelva, Spain.</title>
        <authorList>
            <person name="Duran-Viseras A."/>
            <person name="Sanchez-Porro C."/>
            <person name="Ventosa A."/>
        </authorList>
    </citation>
    <scope>NUCLEOTIDE SEQUENCE [LARGE SCALE GENOMIC DNA]</scope>
    <source>
        <strain evidence="1 2">CECT 7525</strain>
    </source>
</reference>
<evidence type="ECO:0000313" key="1">
    <source>
        <dbReference type="EMBL" id="RJX49369.1"/>
    </source>
</evidence>
<gene>
    <name evidence="1" type="ORF">DP106_09235</name>
</gene>
<dbReference type="EMBL" id="QMDW01000011">
    <property type="protein sequence ID" value="RJX49369.1"/>
    <property type="molecule type" value="Genomic_DNA"/>
</dbReference>
<organism evidence="1 2">
    <name type="scientific">Halonotius pteroides</name>
    <dbReference type="NCBI Taxonomy" id="268735"/>
    <lineage>
        <taxon>Archaea</taxon>
        <taxon>Methanobacteriati</taxon>
        <taxon>Methanobacteriota</taxon>
        <taxon>Stenosarchaea group</taxon>
        <taxon>Halobacteria</taxon>
        <taxon>Halobacteriales</taxon>
        <taxon>Haloferacaceae</taxon>
        <taxon>Halonotius</taxon>
    </lineage>
</organism>
<dbReference type="AlphaFoldDB" id="A0A3A6Q956"/>
<evidence type="ECO:0008006" key="3">
    <source>
        <dbReference type="Google" id="ProtNLM"/>
    </source>
</evidence>
<evidence type="ECO:0000313" key="2">
    <source>
        <dbReference type="Proteomes" id="UP000281564"/>
    </source>
</evidence>
<proteinExistence type="predicted"/>
<name>A0A3A6Q956_9EURY</name>
<dbReference type="Gene3D" id="2.60.40.1120">
    <property type="entry name" value="Carboxypeptidase-like, regulatory domain"/>
    <property type="match status" value="1"/>
</dbReference>
<dbReference type="Proteomes" id="UP000281564">
    <property type="component" value="Unassembled WGS sequence"/>
</dbReference>
<comment type="caution">
    <text evidence="1">The sequence shown here is derived from an EMBL/GenBank/DDBJ whole genome shotgun (WGS) entry which is preliminary data.</text>
</comment>
<keyword evidence="2" id="KW-1185">Reference proteome</keyword>
<sequence length="195" mass="20087">MSILRCADVDGGGFQPGLKFVRRAIDGTYNLTAYGDVGGGAAVVTTPVEFTVDSTTPLSATVKPDTVDVGTTTPVTVTVTEAGSTQPVPNATVTRIDTVTTIPVNSSGRAVVRLSPTETGSVTLDITAPGYGLVIKNVTVVSGDSAVDRFDSDNNGIGRDDTINAIVAYNNDSEIGGHPVDRDAAVAVIKAYKDR</sequence>
<protein>
    <recommendedName>
        <fullName evidence="3">Big-1 domain-containing protein</fullName>
    </recommendedName>
</protein>
<accession>A0A3A6Q956</accession>
<dbReference type="SUPFAM" id="SSF49464">
    <property type="entry name" value="Carboxypeptidase regulatory domain-like"/>
    <property type="match status" value="1"/>
</dbReference>
<dbReference type="InterPro" id="IPR008969">
    <property type="entry name" value="CarboxyPept-like_regulatory"/>
</dbReference>